<dbReference type="PANTHER" id="PTHR32552:SF81">
    <property type="entry name" value="TONB-DEPENDENT OUTER MEMBRANE RECEPTOR"/>
    <property type="match status" value="1"/>
</dbReference>
<keyword evidence="2 11" id="KW-0813">Transport</keyword>
<evidence type="ECO:0000313" key="15">
    <source>
        <dbReference type="Proteomes" id="UP000027601"/>
    </source>
</evidence>
<dbReference type="GO" id="GO:0006826">
    <property type="term" value="P:iron ion transport"/>
    <property type="evidence" value="ECO:0007669"/>
    <property type="project" value="UniProtKB-KW"/>
</dbReference>
<dbReference type="STRING" id="1121097.GCA_000428125_02827"/>
<dbReference type="Gene3D" id="2.40.170.20">
    <property type="entry name" value="TonB-dependent receptor, beta-barrel domain"/>
    <property type="match status" value="1"/>
</dbReference>
<evidence type="ECO:0000256" key="10">
    <source>
        <dbReference type="ARBA" id="ARBA00023237"/>
    </source>
</evidence>
<keyword evidence="12" id="KW-0732">Signal</keyword>
<accession>A0A069D5Z3</accession>
<keyword evidence="10 11" id="KW-0998">Cell outer membrane</keyword>
<keyword evidence="9 11" id="KW-0472">Membrane</keyword>
<sequence length="426" mass="48136">MKRMKVYAFLGALVFPSYLLAAVTVPDSTSRKSVMLDEVVVTSYKEKKTLREVPASISSISLGDLNKKNLVDFKELSSYIPNLFLPDYGSKLTSPIYIRGIGSKLTPSVGLYVDGIPFFDKSVFDFDMNEVNRVEVLRGPQGTLYGRNTMGGIINVYTKNPLDYQGLTYKQMVGNYGQTQFSGSYYGKLSDRVGYAVSSRYKHNDGFFVNAYTGSEADNLNQISSKGKIQWKTESGWDGVFSVNYEYTDQGGYPYGLLDNTTGQIGDVNYNAYSSYRQGVLTSGLSMSYSFDDFVLKSVTGYQNLDDRQAIDQDFTAEAKAFVIQTQKQNQFSQELEMRSKDGKRFTWLNGLFGFYQTGKRMVLYTTQKDYDEPSYGLAAYHQSTLKDFLLKKLSLTVGARFDYEKAKQDYIVWKLSADQKEQIPD</sequence>
<keyword evidence="8" id="KW-0798">TonB box</keyword>
<dbReference type="InterPro" id="IPR012910">
    <property type="entry name" value="Plug_dom"/>
</dbReference>
<evidence type="ECO:0000256" key="1">
    <source>
        <dbReference type="ARBA" id="ARBA00004571"/>
    </source>
</evidence>
<evidence type="ECO:0000256" key="12">
    <source>
        <dbReference type="SAM" id="SignalP"/>
    </source>
</evidence>
<keyword evidence="4" id="KW-0410">Iron transport</keyword>
<name>A0A069D5Z3_9BACE</name>
<dbReference type="InterPro" id="IPR036942">
    <property type="entry name" value="Beta-barrel_TonB_sf"/>
</dbReference>
<keyword evidence="5 11" id="KW-0812">Transmembrane</keyword>
<evidence type="ECO:0000256" key="5">
    <source>
        <dbReference type="ARBA" id="ARBA00022692"/>
    </source>
</evidence>
<evidence type="ECO:0000259" key="13">
    <source>
        <dbReference type="Pfam" id="PF07715"/>
    </source>
</evidence>
<proteinExistence type="inferred from homology"/>
<evidence type="ECO:0000256" key="4">
    <source>
        <dbReference type="ARBA" id="ARBA00022496"/>
    </source>
</evidence>
<comment type="subcellular location">
    <subcellularLocation>
        <location evidence="1 11">Cell outer membrane</location>
        <topology evidence="1 11">Multi-pass membrane protein</topology>
    </subcellularLocation>
</comment>
<comment type="similarity">
    <text evidence="11">Belongs to the TonB-dependent receptor family.</text>
</comment>
<gene>
    <name evidence="14" type="ORF">JCM15093_3126</name>
</gene>
<feature type="signal peptide" evidence="12">
    <location>
        <begin position="1"/>
        <end position="21"/>
    </location>
</feature>
<evidence type="ECO:0000313" key="14">
    <source>
        <dbReference type="EMBL" id="GAK37842.1"/>
    </source>
</evidence>
<dbReference type="Proteomes" id="UP000027601">
    <property type="component" value="Unassembled WGS sequence"/>
</dbReference>
<keyword evidence="6" id="KW-0408">Iron</keyword>
<dbReference type="SUPFAM" id="SSF56935">
    <property type="entry name" value="Porins"/>
    <property type="match status" value="1"/>
</dbReference>
<comment type="caution">
    <text evidence="14">The sequence shown here is derived from an EMBL/GenBank/DDBJ whole genome shotgun (WGS) entry which is preliminary data.</text>
</comment>
<dbReference type="PANTHER" id="PTHR32552">
    <property type="entry name" value="FERRICHROME IRON RECEPTOR-RELATED"/>
    <property type="match status" value="1"/>
</dbReference>
<evidence type="ECO:0000256" key="11">
    <source>
        <dbReference type="PROSITE-ProRule" id="PRU01360"/>
    </source>
</evidence>
<keyword evidence="14" id="KW-0675">Receptor</keyword>
<dbReference type="EMBL" id="BAJS01000030">
    <property type="protein sequence ID" value="GAK37842.1"/>
    <property type="molecule type" value="Genomic_DNA"/>
</dbReference>
<evidence type="ECO:0000256" key="7">
    <source>
        <dbReference type="ARBA" id="ARBA00023065"/>
    </source>
</evidence>
<reference evidence="14 15" key="1">
    <citation type="journal article" date="2015" name="Microbes Environ.">
        <title>Distribution and evolution of nitrogen fixation genes in the phylum bacteroidetes.</title>
        <authorList>
            <person name="Inoue J."/>
            <person name="Oshima K."/>
            <person name="Suda W."/>
            <person name="Sakamoto M."/>
            <person name="Iino T."/>
            <person name="Noda S."/>
            <person name="Hongoh Y."/>
            <person name="Hattori M."/>
            <person name="Ohkuma M."/>
        </authorList>
    </citation>
    <scope>NUCLEOTIDE SEQUENCE [LARGE SCALE GENOMIC DNA]</scope>
    <source>
        <strain evidence="14 15">JCM 15093</strain>
    </source>
</reference>
<dbReference type="Pfam" id="PF07715">
    <property type="entry name" value="Plug"/>
    <property type="match status" value="1"/>
</dbReference>
<dbReference type="eggNOG" id="COG4771">
    <property type="taxonomic scope" value="Bacteria"/>
</dbReference>
<evidence type="ECO:0000256" key="9">
    <source>
        <dbReference type="ARBA" id="ARBA00023136"/>
    </source>
</evidence>
<evidence type="ECO:0000256" key="6">
    <source>
        <dbReference type="ARBA" id="ARBA00023004"/>
    </source>
</evidence>
<feature type="chain" id="PRO_5001659983" evidence="12">
    <location>
        <begin position="22"/>
        <end position="426"/>
    </location>
</feature>
<dbReference type="AlphaFoldDB" id="A0A069D5Z3"/>
<organism evidence="14 15">
    <name type="scientific">Bacteroides graminisolvens DSM 19988 = JCM 15093</name>
    <dbReference type="NCBI Taxonomy" id="1121097"/>
    <lineage>
        <taxon>Bacteria</taxon>
        <taxon>Pseudomonadati</taxon>
        <taxon>Bacteroidota</taxon>
        <taxon>Bacteroidia</taxon>
        <taxon>Bacteroidales</taxon>
        <taxon>Bacteroidaceae</taxon>
        <taxon>Bacteroides</taxon>
    </lineage>
</organism>
<keyword evidence="7" id="KW-0406">Ion transport</keyword>
<protein>
    <submittedName>
        <fullName evidence="14">TonB-dependent receptor</fullName>
    </submittedName>
</protein>
<dbReference type="PROSITE" id="PS52016">
    <property type="entry name" value="TONB_DEPENDENT_REC_3"/>
    <property type="match status" value="1"/>
</dbReference>
<evidence type="ECO:0000256" key="8">
    <source>
        <dbReference type="ARBA" id="ARBA00023077"/>
    </source>
</evidence>
<evidence type="ECO:0000256" key="2">
    <source>
        <dbReference type="ARBA" id="ARBA00022448"/>
    </source>
</evidence>
<dbReference type="GO" id="GO:0009279">
    <property type="term" value="C:cell outer membrane"/>
    <property type="evidence" value="ECO:0007669"/>
    <property type="project" value="UniProtKB-SubCell"/>
</dbReference>
<evidence type="ECO:0000256" key="3">
    <source>
        <dbReference type="ARBA" id="ARBA00022452"/>
    </source>
</evidence>
<dbReference type="InterPro" id="IPR039426">
    <property type="entry name" value="TonB-dep_rcpt-like"/>
</dbReference>
<keyword evidence="3 11" id="KW-1134">Transmembrane beta strand</keyword>
<keyword evidence="15" id="KW-1185">Reference proteome</keyword>
<feature type="domain" description="TonB-dependent receptor plug" evidence="13">
    <location>
        <begin position="50"/>
        <end position="153"/>
    </location>
</feature>